<keyword evidence="2" id="KW-0540">Nuclease</keyword>
<dbReference type="InterPro" id="IPR038717">
    <property type="entry name" value="Tc1-like_DDE_dom"/>
</dbReference>
<name>A0A450UXN6_9GAMM</name>
<proteinExistence type="predicted"/>
<evidence type="ECO:0000259" key="1">
    <source>
        <dbReference type="Pfam" id="PF13358"/>
    </source>
</evidence>
<sequence length="99" mass="12061">MLWKIARNVGHGVFTVVLDKARYQKCMRVQWYAELLGIELLYLPAYSPQFNLIERFRRFVKKEVLYSQYYQDFSEFKSAINRCIEQPDYQQREKFSSFV</sequence>
<dbReference type="InterPro" id="IPR036397">
    <property type="entry name" value="RNaseH_sf"/>
</dbReference>
<evidence type="ECO:0000313" key="2">
    <source>
        <dbReference type="EMBL" id="VFJ97288.1"/>
    </source>
</evidence>
<accession>A0A450UXN6</accession>
<dbReference type="InterPro" id="IPR012337">
    <property type="entry name" value="RNaseH-like_sf"/>
</dbReference>
<reference evidence="2" key="1">
    <citation type="submission" date="2019-02" db="EMBL/GenBank/DDBJ databases">
        <authorList>
            <person name="Gruber-Vodicka R. H."/>
            <person name="Seah K. B. B."/>
        </authorList>
    </citation>
    <scope>NUCLEOTIDE SEQUENCE</scope>
    <source>
        <strain evidence="2">BECK_SA2B20</strain>
    </source>
</reference>
<protein>
    <submittedName>
        <fullName evidence="2">DDE superfamily endonuclease</fullName>
    </submittedName>
</protein>
<dbReference type="EMBL" id="CAADFI010000109">
    <property type="protein sequence ID" value="VFJ97288.1"/>
    <property type="molecule type" value="Genomic_DNA"/>
</dbReference>
<dbReference type="Pfam" id="PF13358">
    <property type="entry name" value="DDE_3"/>
    <property type="match status" value="1"/>
</dbReference>
<keyword evidence="2" id="KW-0378">Hydrolase</keyword>
<dbReference type="GO" id="GO:0003676">
    <property type="term" value="F:nucleic acid binding"/>
    <property type="evidence" value="ECO:0007669"/>
    <property type="project" value="InterPro"/>
</dbReference>
<dbReference type="SUPFAM" id="SSF53098">
    <property type="entry name" value="Ribonuclease H-like"/>
    <property type="match status" value="1"/>
</dbReference>
<gene>
    <name evidence="2" type="ORF">BECKH772B_GA0070898_101092</name>
</gene>
<organism evidence="2">
    <name type="scientific">Candidatus Kentrum eta</name>
    <dbReference type="NCBI Taxonomy" id="2126337"/>
    <lineage>
        <taxon>Bacteria</taxon>
        <taxon>Pseudomonadati</taxon>
        <taxon>Pseudomonadota</taxon>
        <taxon>Gammaproteobacteria</taxon>
        <taxon>Candidatus Kentrum</taxon>
    </lineage>
</organism>
<dbReference type="GO" id="GO:0004519">
    <property type="term" value="F:endonuclease activity"/>
    <property type="evidence" value="ECO:0007669"/>
    <property type="project" value="UniProtKB-KW"/>
</dbReference>
<dbReference type="AlphaFoldDB" id="A0A450UXN6"/>
<keyword evidence="2" id="KW-0255">Endonuclease</keyword>
<feature type="domain" description="Tc1-like transposase DDE" evidence="1">
    <location>
        <begin position="15"/>
        <end position="77"/>
    </location>
</feature>
<dbReference type="Gene3D" id="3.30.420.10">
    <property type="entry name" value="Ribonuclease H-like superfamily/Ribonuclease H"/>
    <property type="match status" value="1"/>
</dbReference>